<protein>
    <submittedName>
        <fullName evidence="4">HTH-type transcriptional repressor YcnK</fullName>
    </submittedName>
</protein>
<proteinExistence type="predicted"/>
<dbReference type="InterPro" id="IPR036388">
    <property type="entry name" value="WH-like_DNA-bd_sf"/>
</dbReference>
<dbReference type="InterPro" id="IPR036390">
    <property type="entry name" value="WH_DNA-bd_sf"/>
</dbReference>
<gene>
    <name evidence="4" type="primary">ycnK</name>
    <name evidence="4" type="ORF">BN1080_00162</name>
</gene>
<evidence type="ECO:0000259" key="3">
    <source>
        <dbReference type="PROSITE" id="PS51000"/>
    </source>
</evidence>
<dbReference type="SUPFAM" id="SSF46785">
    <property type="entry name" value="Winged helix' DNA-binding domain"/>
    <property type="match status" value="1"/>
</dbReference>
<dbReference type="InterPro" id="IPR008719">
    <property type="entry name" value="N2O_reductase_NosL"/>
</dbReference>
<evidence type="ECO:0000313" key="4">
    <source>
        <dbReference type="EMBL" id="CEG21256.1"/>
    </source>
</evidence>
<dbReference type="GO" id="GO:0003700">
    <property type="term" value="F:DNA-binding transcription factor activity"/>
    <property type="evidence" value="ECO:0007669"/>
    <property type="project" value="InterPro"/>
</dbReference>
<dbReference type="Pfam" id="PF08220">
    <property type="entry name" value="HTH_DeoR"/>
    <property type="match status" value="1"/>
</dbReference>
<dbReference type="EMBL" id="CCXS01000001">
    <property type="protein sequence ID" value="CEG21256.1"/>
    <property type="molecule type" value="Genomic_DNA"/>
</dbReference>
<evidence type="ECO:0000313" key="5">
    <source>
        <dbReference type="Proteomes" id="UP000043699"/>
    </source>
</evidence>
<evidence type="ECO:0000256" key="2">
    <source>
        <dbReference type="ARBA" id="ARBA00023163"/>
    </source>
</evidence>
<accession>A0A098EIY5</accession>
<dbReference type="PROSITE" id="PS51000">
    <property type="entry name" value="HTH_DEOR_2"/>
    <property type="match status" value="1"/>
</dbReference>
<dbReference type="InterPro" id="IPR001034">
    <property type="entry name" value="DeoR_HTH"/>
</dbReference>
<dbReference type="SMART" id="SM00420">
    <property type="entry name" value="HTH_DEOR"/>
    <property type="match status" value="1"/>
</dbReference>
<reference evidence="4 5" key="1">
    <citation type="submission" date="2014-09" db="EMBL/GenBank/DDBJ databases">
        <authorList>
            <person name="Urmite Genomes Urmite Genomes"/>
        </authorList>
    </citation>
    <scope>NUCLEOTIDE SEQUENCE [LARGE SCALE GENOMIC DNA]</scope>
    <source>
        <strain evidence="4 5">ES2</strain>
    </source>
</reference>
<dbReference type="RefSeq" id="WP_052649632.1">
    <property type="nucleotide sequence ID" value="NZ_CCXS01000001.1"/>
</dbReference>
<dbReference type="Gene3D" id="1.10.10.10">
    <property type="entry name" value="Winged helix-like DNA-binding domain superfamily/Winged helix DNA-binding domain"/>
    <property type="match status" value="1"/>
</dbReference>
<dbReference type="OrthoDB" id="9797223at2"/>
<keyword evidence="1" id="KW-0805">Transcription regulation</keyword>
<feature type="domain" description="HTH deoR-type" evidence="3">
    <location>
        <begin position="3"/>
        <end position="58"/>
    </location>
</feature>
<organism evidence="4 5">
    <name type="scientific">Planococcus massiliensis</name>
    <dbReference type="NCBI Taxonomy" id="1499687"/>
    <lineage>
        <taxon>Bacteria</taxon>
        <taxon>Bacillati</taxon>
        <taxon>Bacillota</taxon>
        <taxon>Bacilli</taxon>
        <taxon>Bacillales</taxon>
        <taxon>Caryophanaceae</taxon>
        <taxon>Planococcus</taxon>
    </lineage>
</organism>
<evidence type="ECO:0000256" key="1">
    <source>
        <dbReference type="ARBA" id="ARBA00023015"/>
    </source>
</evidence>
<keyword evidence="2" id="KW-0804">Transcription</keyword>
<sequence length="192" mass="21365">MLPIERQQQILDWLEKEGALKVSAISSRLGISEMTVYRDIQSLIEEQKVEKTSNGVALKAAVSATADTCSYCFKKAGTRLAFQLIKTNHQVEQACCAHCGLLRYRDIADEVAYIIGKDYLTDTTFNAKMGTFLMNAELKLNCCEPQLIAFANSSQADRFQLGFSGESYPFEEAVERLAKEMGGGHCCIKKEI</sequence>
<dbReference type="AlphaFoldDB" id="A0A098EIY5"/>
<dbReference type="STRING" id="1499687.BN1080_00162"/>
<keyword evidence="5" id="KW-1185">Reference proteome</keyword>
<name>A0A098EIY5_9BACL</name>
<dbReference type="Proteomes" id="UP000043699">
    <property type="component" value="Unassembled WGS sequence"/>
</dbReference>
<dbReference type="PANTHER" id="PTHR41247">
    <property type="entry name" value="HTH-TYPE TRANSCRIPTIONAL REPRESSOR YCNK"/>
    <property type="match status" value="1"/>
</dbReference>
<dbReference type="SUPFAM" id="SSF160387">
    <property type="entry name" value="NosL/MerB-like"/>
    <property type="match status" value="1"/>
</dbReference>
<dbReference type="PANTHER" id="PTHR41247:SF1">
    <property type="entry name" value="HTH-TYPE TRANSCRIPTIONAL REPRESSOR YCNK"/>
    <property type="match status" value="1"/>
</dbReference>